<dbReference type="Gene3D" id="1.10.10.10">
    <property type="entry name" value="Winged helix-like DNA-binding domain superfamily/Winged helix DNA-binding domain"/>
    <property type="match status" value="1"/>
</dbReference>
<dbReference type="InterPro" id="IPR005119">
    <property type="entry name" value="LysR_subst-bd"/>
</dbReference>
<dbReference type="AlphaFoldDB" id="A0A6L6JIB7"/>
<keyword evidence="3" id="KW-0238">DNA-binding</keyword>
<keyword evidence="7" id="KW-1185">Reference proteome</keyword>
<dbReference type="SUPFAM" id="SSF46785">
    <property type="entry name" value="Winged helix' DNA-binding domain"/>
    <property type="match status" value="1"/>
</dbReference>
<keyword evidence="2" id="KW-0805">Transcription regulation</keyword>
<dbReference type="EMBL" id="WMIE01000022">
    <property type="protein sequence ID" value="MTH79874.1"/>
    <property type="molecule type" value="Genomic_DNA"/>
</dbReference>
<comment type="caution">
    <text evidence="6">The sequence shown here is derived from an EMBL/GenBank/DDBJ whole genome shotgun (WGS) entry which is preliminary data.</text>
</comment>
<sequence>MDLPMRGSLLPAALRYADQVARSGSVQRASKELNVAASAVIRQIALLEENIGTALFERVPRGMRLTPAGDALIALVRRWKADERRVVTEIQQLQGVNQGHVRLAVMDSHVNGFLPGFIADLAVSHPRISLDITVASPDDVIQSLAAGQADLAAVFNLPPRRDLHILWSAELPFGCVVAPDHDLARRGSTSLQEAVAYPIVLQSRALVIRRFLDARYDWVLEGSRKLVETNSLQLVKQLARSGQYIAFTSELDAAPELEAGELVFLPVRDKAAEPQSVSVAINASAPFSRVTRIVADGLTTAVQRALENARAVGTP</sequence>
<gene>
    <name evidence="6" type="ORF">GL286_19380</name>
</gene>
<protein>
    <submittedName>
        <fullName evidence="6">LysR family transcriptional regulator</fullName>
    </submittedName>
</protein>
<dbReference type="InterPro" id="IPR036390">
    <property type="entry name" value="WH_DNA-bd_sf"/>
</dbReference>
<evidence type="ECO:0000256" key="3">
    <source>
        <dbReference type="ARBA" id="ARBA00023125"/>
    </source>
</evidence>
<dbReference type="Gene3D" id="3.40.190.10">
    <property type="entry name" value="Periplasmic binding protein-like II"/>
    <property type="match status" value="2"/>
</dbReference>
<keyword evidence="4" id="KW-0804">Transcription</keyword>
<dbReference type="Pfam" id="PF00126">
    <property type="entry name" value="HTH_1"/>
    <property type="match status" value="1"/>
</dbReference>
<evidence type="ECO:0000256" key="4">
    <source>
        <dbReference type="ARBA" id="ARBA00023163"/>
    </source>
</evidence>
<accession>A0A6L6JIB7</accession>
<feature type="domain" description="HTH lysR-type" evidence="5">
    <location>
        <begin position="9"/>
        <end position="66"/>
    </location>
</feature>
<dbReference type="PROSITE" id="PS50931">
    <property type="entry name" value="HTH_LYSR"/>
    <property type="match status" value="1"/>
</dbReference>
<evidence type="ECO:0000313" key="7">
    <source>
        <dbReference type="Proteomes" id="UP000478183"/>
    </source>
</evidence>
<dbReference type="PANTHER" id="PTHR30419">
    <property type="entry name" value="HTH-TYPE TRANSCRIPTIONAL REGULATOR YBHD"/>
    <property type="match status" value="1"/>
</dbReference>
<dbReference type="PANTHER" id="PTHR30419:SF2">
    <property type="entry name" value="LYSR FAMILY TRANSCRIPTIONAL REGULATOR"/>
    <property type="match status" value="1"/>
</dbReference>
<dbReference type="OrthoDB" id="5297263at2"/>
<comment type="similarity">
    <text evidence="1">Belongs to the LysR transcriptional regulatory family.</text>
</comment>
<dbReference type="InterPro" id="IPR050950">
    <property type="entry name" value="HTH-type_LysR_regulators"/>
</dbReference>
<dbReference type="GO" id="GO:0003700">
    <property type="term" value="F:DNA-binding transcription factor activity"/>
    <property type="evidence" value="ECO:0007669"/>
    <property type="project" value="InterPro"/>
</dbReference>
<dbReference type="Proteomes" id="UP000478183">
    <property type="component" value="Unassembled WGS sequence"/>
</dbReference>
<dbReference type="SUPFAM" id="SSF53850">
    <property type="entry name" value="Periplasmic binding protein-like II"/>
    <property type="match status" value="1"/>
</dbReference>
<proteinExistence type="inferred from homology"/>
<dbReference type="GO" id="GO:0005829">
    <property type="term" value="C:cytosol"/>
    <property type="evidence" value="ECO:0007669"/>
    <property type="project" value="TreeGrafter"/>
</dbReference>
<evidence type="ECO:0000256" key="2">
    <source>
        <dbReference type="ARBA" id="ARBA00023015"/>
    </source>
</evidence>
<organism evidence="6 7">
    <name type="scientific">Paracoccus aestuariivivens</name>
    <dbReference type="NCBI Taxonomy" id="1820333"/>
    <lineage>
        <taxon>Bacteria</taxon>
        <taxon>Pseudomonadati</taxon>
        <taxon>Pseudomonadota</taxon>
        <taxon>Alphaproteobacteria</taxon>
        <taxon>Rhodobacterales</taxon>
        <taxon>Paracoccaceae</taxon>
        <taxon>Paracoccus</taxon>
    </lineage>
</organism>
<name>A0A6L6JIB7_9RHOB</name>
<evidence type="ECO:0000259" key="5">
    <source>
        <dbReference type="PROSITE" id="PS50931"/>
    </source>
</evidence>
<dbReference type="GO" id="GO:0003677">
    <property type="term" value="F:DNA binding"/>
    <property type="evidence" value="ECO:0007669"/>
    <property type="project" value="UniProtKB-KW"/>
</dbReference>
<dbReference type="InterPro" id="IPR036388">
    <property type="entry name" value="WH-like_DNA-bd_sf"/>
</dbReference>
<dbReference type="Pfam" id="PF03466">
    <property type="entry name" value="LysR_substrate"/>
    <property type="match status" value="1"/>
</dbReference>
<evidence type="ECO:0000313" key="6">
    <source>
        <dbReference type="EMBL" id="MTH79874.1"/>
    </source>
</evidence>
<dbReference type="InterPro" id="IPR000847">
    <property type="entry name" value="LysR_HTH_N"/>
</dbReference>
<reference evidence="6 7" key="1">
    <citation type="submission" date="2019-11" db="EMBL/GenBank/DDBJ databases">
        <authorList>
            <person name="Dong K."/>
        </authorList>
    </citation>
    <scope>NUCLEOTIDE SEQUENCE [LARGE SCALE GENOMIC DNA]</scope>
    <source>
        <strain evidence="6 7">NBRC 111993</strain>
    </source>
</reference>
<evidence type="ECO:0000256" key="1">
    <source>
        <dbReference type="ARBA" id="ARBA00009437"/>
    </source>
</evidence>